<evidence type="ECO:0000313" key="3">
    <source>
        <dbReference type="Proteomes" id="UP000494329"/>
    </source>
</evidence>
<reference evidence="2 3" key="1">
    <citation type="submission" date="2020-04" db="EMBL/GenBank/DDBJ databases">
        <authorList>
            <person name="De Canck E."/>
        </authorList>
    </citation>
    <scope>NUCLEOTIDE SEQUENCE [LARGE SCALE GENOMIC DNA]</scope>
    <source>
        <strain evidence="2 3">LMG 29739</strain>
    </source>
</reference>
<dbReference type="Proteomes" id="UP000494329">
    <property type="component" value="Unassembled WGS sequence"/>
</dbReference>
<keyword evidence="3" id="KW-1185">Reference proteome</keyword>
<protein>
    <submittedName>
        <fullName evidence="2">Uncharacterized protein</fullName>
    </submittedName>
</protein>
<gene>
    <name evidence="2" type="ORF">LMG29739_02949</name>
</gene>
<evidence type="ECO:0000256" key="1">
    <source>
        <dbReference type="SAM" id="SignalP"/>
    </source>
</evidence>
<dbReference type="EMBL" id="CADIKF010000021">
    <property type="protein sequence ID" value="CAB3758617.1"/>
    <property type="molecule type" value="Genomic_DNA"/>
</dbReference>
<sequence>MYPVRKLIATLGLLAAFASAPPAFAQSAPTSAPGSAPAASPAGDGTFLLTVFLKHDQSKTLPEINRALAKQGFYKAFPPPGVEVVSWYVMMGIGQVVTLRVPANRLREVNRVLEETAWGGYRTEFYPTYDYKAAAEEARLKDGK</sequence>
<dbReference type="RefSeq" id="WP_175111657.1">
    <property type="nucleotide sequence ID" value="NZ_CADIKF010000021.1"/>
</dbReference>
<evidence type="ECO:0000313" key="2">
    <source>
        <dbReference type="EMBL" id="CAB3758617.1"/>
    </source>
</evidence>
<feature type="signal peptide" evidence="1">
    <location>
        <begin position="1"/>
        <end position="25"/>
    </location>
</feature>
<feature type="chain" id="PRO_5026911936" evidence="1">
    <location>
        <begin position="26"/>
        <end position="144"/>
    </location>
</feature>
<organism evidence="2 3">
    <name type="scientific">Paraburkholderia solisilvae</name>
    <dbReference type="NCBI Taxonomy" id="624376"/>
    <lineage>
        <taxon>Bacteria</taxon>
        <taxon>Pseudomonadati</taxon>
        <taxon>Pseudomonadota</taxon>
        <taxon>Betaproteobacteria</taxon>
        <taxon>Burkholderiales</taxon>
        <taxon>Burkholderiaceae</taxon>
        <taxon>Paraburkholderia</taxon>
    </lineage>
</organism>
<keyword evidence="1" id="KW-0732">Signal</keyword>
<proteinExistence type="predicted"/>
<dbReference type="AlphaFoldDB" id="A0A6J5DY84"/>
<accession>A0A6J5DY84</accession>
<name>A0A6J5DY84_9BURK</name>